<name>A0ABU0U6E6_9SPHI</name>
<dbReference type="EMBL" id="JAUTBA010000001">
    <property type="protein sequence ID" value="MDQ1150505.1"/>
    <property type="molecule type" value="Genomic_DNA"/>
</dbReference>
<evidence type="ECO:0000313" key="1">
    <source>
        <dbReference type="EMBL" id="MDQ1150505.1"/>
    </source>
</evidence>
<accession>A0ABU0U6E6</accession>
<dbReference type="Proteomes" id="UP001244640">
    <property type="component" value="Unassembled WGS sequence"/>
</dbReference>
<organism evidence="1 2">
    <name type="scientific">Sphingobacterium zeae</name>
    <dbReference type="NCBI Taxonomy" id="1776859"/>
    <lineage>
        <taxon>Bacteria</taxon>
        <taxon>Pseudomonadati</taxon>
        <taxon>Bacteroidota</taxon>
        <taxon>Sphingobacteriia</taxon>
        <taxon>Sphingobacteriales</taxon>
        <taxon>Sphingobacteriaceae</taxon>
        <taxon>Sphingobacterium</taxon>
    </lineage>
</organism>
<proteinExistence type="predicted"/>
<keyword evidence="2" id="KW-1185">Reference proteome</keyword>
<protein>
    <recommendedName>
        <fullName evidence="3">Apea-like HEPN domain-containing protein</fullName>
    </recommendedName>
</protein>
<evidence type="ECO:0008006" key="3">
    <source>
        <dbReference type="Google" id="ProtNLM"/>
    </source>
</evidence>
<reference evidence="1 2" key="1">
    <citation type="submission" date="2023-07" db="EMBL/GenBank/DDBJ databases">
        <title>Functional and genomic diversity of the sorghum phyllosphere microbiome.</title>
        <authorList>
            <person name="Shade A."/>
        </authorList>
    </citation>
    <scope>NUCLEOTIDE SEQUENCE [LARGE SCALE GENOMIC DNA]</scope>
    <source>
        <strain evidence="1 2">SORGH_AS_0892</strain>
    </source>
</reference>
<comment type="caution">
    <text evidence="1">The sequence shown here is derived from an EMBL/GenBank/DDBJ whole genome shotgun (WGS) entry which is preliminary data.</text>
</comment>
<sequence>MMVKEKSGIKSVNKKNVNILDNHFNNNRMKGTLINLKDYSQGRIDTKEISKILNSKIPIEDCFSLTPTELAYKALQHFNFRKLENNKDSITKYCQKILFETKFLRSSNNAIVHFLLIFMDIGKEILNIKNILEQQARKHLSKVEEILAFYKTQPFIIKYIADPVKPGNNHERMQLEFYKRANAKKEEIVEYILRGLLYRAKEKSVKNRSSRLESISKIFEQVDFHEDFPYTELLSHTNKVVYDLNLERIDYRLINPLRNKVAYIDPKHFNSHNYTQTINIGFEKKIKPGHFFERLLQCLKGLPLIEERKEIFKEMQYLLKQKKWYSLYALALPQVEGIFTEMLLITDNKKSKNSLTDKAKIIRTYYENSDYTMDYYEFNLANLRNSFSHTGKIENPKEKCYHLLIDIEYLLNICIDMDTPISKLSKLIRQGYHQIKNIGNFAAILNLLEEIENNKKLASVKVMYEDFMYKEVLTNIDLISMLKKLEKDFVNFAQEFNISLNMLLHDPPLDFFSRPIKDIKPQTKLIEAKMNQIGLLIKDRYKLLVNTKEFLFKFPKYFPNAPATILKTIDNLKRKEDDKLRKIHFLNEHINFNIDDHFFIYEKEMEHSIR</sequence>
<evidence type="ECO:0000313" key="2">
    <source>
        <dbReference type="Proteomes" id="UP001244640"/>
    </source>
</evidence>
<gene>
    <name evidence="1" type="ORF">QE382_002489</name>
</gene>
<dbReference type="RefSeq" id="WP_307186132.1">
    <property type="nucleotide sequence ID" value="NZ_JAUTBA010000001.1"/>
</dbReference>